<dbReference type="GO" id="GO:0005524">
    <property type="term" value="F:ATP binding"/>
    <property type="evidence" value="ECO:0007669"/>
    <property type="project" value="UniProtKB-KW"/>
</dbReference>
<keyword evidence="7" id="KW-1185">Reference proteome</keyword>
<evidence type="ECO:0000256" key="1">
    <source>
        <dbReference type="ARBA" id="ARBA00005417"/>
    </source>
</evidence>
<dbReference type="InterPro" id="IPR027417">
    <property type="entry name" value="P-loop_NTPase"/>
</dbReference>
<feature type="domain" description="ABC transporter" evidence="5">
    <location>
        <begin position="3"/>
        <end position="236"/>
    </location>
</feature>
<dbReference type="RefSeq" id="WP_004071306.1">
    <property type="nucleotide sequence ID" value="NZ_CM001488.1"/>
</dbReference>
<dbReference type="InterPro" id="IPR003439">
    <property type="entry name" value="ABC_transporter-like_ATP-bd"/>
</dbReference>
<dbReference type="SMART" id="SM00382">
    <property type="entry name" value="AAA"/>
    <property type="match status" value="1"/>
</dbReference>
<reference evidence="6 7" key="1">
    <citation type="submission" date="2011-09" db="EMBL/GenBank/DDBJ databases">
        <authorList>
            <consortium name="US DOE Joint Genome Institute (JGI-PGF)"/>
            <person name="Lucas S."/>
            <person name="Han J."/>
            <person name="Lapidus A."/>
            <person name="Cheng J.-F."/>
            <person name="Goodwin L."/>
            <person name="Pitluck S."/>
            <person name="Peters L."/>
            <person name="Land M.L."/>
            <person name="Hauser L."/>
            <person name="Orellana R."/>
            <person name="Lovley D."/>
            <person name="Woyke T.J."/>
        </authorList>
    </citation>
    <scope>NUCLEOTIDE SEQUENCE [LARGE SCALE GENOMIC DNA]</scope>
    <source>
        <strain evidence="6 7">2ac9</strain>
    </source>
</reference>
<evidence type="ECO:0000256" key="3">
    <source>
        <dbReference type="ARBA" id="ARBA00022741"/>
    </source>
</evidence>
<evidence type="ECO:0000259" key="5">
    <source>
        <dbReference type="PROSITE" id="PS50893"/>
    </source>
</evidence>
<evidence type="ECO:0000256" key="2">
    <source>
        <dbReference type="ARBA" id="ARBA00022448"/>
    </source>
</evidence>
<dbReference type="PANTHER" id="PTHR42734:SF6">
    <property type="entry name" value="MOLYBDATE IMPORT ATP-BINDING PROTEIN MOLC"/>
    <property type="match status" value="1"/>
</dbReference>
<dbReference type="Gene3D" id="3.40.50.300">
    <property type="entry name" value="P-loop containing nucleotide triphosphate hydrolases"/>
    <property type="match status" value="1"/>
</dbReference>
<dbReference type="Proteomes" id="UP000005778">
    <property type="component" value="Chromosome"/>
</dbReference>
<dbReference type="SUPFAM" id="SSF52540">
    <property type="entry name" value="P-loop containing nucleoside triphosphate hydrolases"/>
    <property type="match status" value="1"/>
</dbReference>
<evidence type="ECO:0000256" key="4">
    <source>
        <dbReference type="ARBA" id="ARBA00022840"/>
    </source>
</evidence>
<keyword evidence="2" id="KW-0813">Transport</keyword>
<dbReference type="InterPro" id="IPR003593">
    <property type="entry name" value="AAA+_ATPase"/>
</dbReference>
<organism evidence="6 7">
    <name type="scientific">Desulfobacter postgatei 2ac9</name>
    <dbReference type="NCBI Taxonomy" id="879212"/>
    <lineage>
        <taxon>Bacteria</taxon>
        <taxon>Pseudomonadati</taxon>
        <taxon>Thermodesulfobacteriota</taxon>
        <taxon>Desulfobacteria</taxon>
        <taxon>Desulfobacterales</taxon>
        <taxon>Desulfobacteraceae</taxon>
        <taxon>Desulfobacter</taxon>
    </lineage>
</organism>
<dbReference type="AlphaFoldDB" id="I5AZJ1"/>
<comment type="similarity">
    <text evidence="1">Belongs to the ABC transporter superfamily.</text>
</comment>
<dbReference type="eggNOG" id="COG1120">
    <property type="taxonomic scope" value="Bacteria"/>
</dbReference>
<accession>I5AZJ1</accession>
<evidence type="ECO:0000313" key="6">
    <source>
        <dbReference type="EMBL" id="EIM62654.1"/>
    </source>
</evidence>
<dbReference type="FunFam" id="3.40.50.300:FF:000134">
    <property type="entry name" value="Iron-enterobactin ABC transporter ATP-binding protein"/>
    <property type="match status" value="1"/>
</dbReference>
<sequence length="257" mass="28615">MILTVNQIDFKYKSVKILEDINFSIPRGAITVILGPNGVGKTTLLKCLNKILTPSAGRIYVKDKPLKAMDIRQIAKEISYVAQYNEAGKITVFDAVLMGRYPHIRFTAGKEDLKKVGSVLTHLNLSHMALKNLYELSGGELQQVAIARALVQETDILLLDEPTSSLDLKNQTRLLSLVRHIAQDHNLAVIMTMHDLNSALRYADQYICLKNHTVFGAGKIEEIRSELLTKVYGLPVEIIRHKGYPLVVPLEDASKAA</sequence>
<protein>
    <submittedName>
        <fullName evidence="6">ABC-type cobalamin/Fe3+-siderophore transport system, ATPase component</fullName>
    </submittedName>
</protein>
<gene>
    <name evidence="6" type="ORF">DespoDRAFT_00650</name>
</gene>
<dbReference type="STRING" id="879212.DespoDRAFT_00650"/>
<dbReference type="PROSITE" id="PS50893">
    <property type="entry name" value="ABC_TRANSPORTER_2"/>
    <property type="match status" value="1"/>
</dbReference>
<dbReference type="OrthoDB" id="9809450at2"/>
<name>I5AZJ1_9BACT</name>
<proteinExistence type="inferred from homology"/>
<dbReference type="HOGENOM" id="CLU_000604_1_11_7"/>
<dbReference type="InterPro" id="IPR050153">
    <property type="entry name" value="Metal_Ion_Import_ABC"/>
</dbReference>
<dbReference type="EMBL" id="CM001488">
    <property type="protein sequence ID" value="EIM62654.1"/>
    <property type="molecule type" value="Genomic_DNA"/>
</dbReference>
<keyword evidence="4" id="KW-0067">ATP-binding</keyword>
<reference evidence="6 7" key="2">
    <citation type="submission" date="2012-02" db="EMBL/GenBank/DDBJ databases">
        <title>Improved High-Quality Draft sequence of Desulfobacter postgatei 2ac9.</title>
        <authorList>
            <consortium name="US DOE Joint Genome Institute"/>
            <person name="Lucas S."/>
            <person name="Han J."/>
            <person name="Lapidus A."/>
            <person name="Cheng J.-F."/>
            <person name="Goodwin L."/>
            <person name="Pitluck S."/>
            <person name="Peters L."/>
            <person name="Ovchinnikova G."/>
            <person name="Held B."/>
            <person name="Detter J.C."/>
            <person name="Han C."/>
            <person name="Tapia R."/>
            <person name="Land M."/>
            <person name="Hauser L."/>
            <person name="Kyrpides N."/>
            <person name="Ivanova N."/>
            <person name="Pagani I."/>
            <person name="Orellana R."/>
            <person name="Lovley D."/>
            <person name="Woyke T."/>
        </authorList>
    </citation>
    <scope>NUCLEOTIDE SEQUENCE [LARGE SCALE GENOMIC DNA]</scope>
    <source>
        <strain evidence="6 7">2ac9</strain>
    </source>
</reference>
<evidence type="ECO:0000313" key="7">
    <source>
        <dbReference type="Proteomes" id="UP000005778"/>
    </source>
</evidence>
<keyword evidence="3" id="KW-0547">Nucleotide-binding</keyword>
<dbReference type="GO" id="GO:0016887">
    <property type="term" value="F:ATP hydrolysis activity"/>
    <property type="evidence" value="ECO:0007669"/>
    <property type="project" value="InterPro"/>
</dbReference>
<dbReference type="Pfam" id="PF00005">
    <property type="entry name" value="ABC_tran"/>
    <property type="match status" value="1"/>
</dbReference>
<dbReference type="CDD" id="cd03214">
    <property type="entry name" value="ABC_Iron-Siderophores_B12_Hemin"/>
    <property type="match status" value="1"/>
</dbReference>
<dbReference type="PANTHER" id="PTHR42734">
    <property type="entry name" value="METAL TRANSPORT SYSTEM ATP-BINDING PROTEIN TM_0124-RELATED"/>
    <property type="match status" value="1"/>
</dbReference>